<gene>
    <name evidence="1" type="ORF">LCGC14_2846440</name>
</gene>
<proteinExistence type="predicted"/>
<protein>
    <submittedName>
        <fullName evidence="1">Uncharacterized protein</fullName>
    </submittedName>
</protein>
<reference evidence="1" key="1">
    <citation type="journal article" date="2015" name="Nature">
        <title>Complex archaea that bridge the gap between prokaryotes and eukaryotes.</title>
        <authorList>
            <person name="Spang A."/>
            <person name="Saw J.H."/>
            <person name="Jorgensen S.L."/>
            <person name="Zaremba-Niedzwiedzka K."/>
            <person name="Martijn J."/>
            <person name="Lind A.E."/>
            <person name="van Eijk R."/>
            <person name="Schleper C."/>
            <person name="Guy L."/>
            <person name="Ettema T.J."/>
        </authorList>
    </citation>
    <scope>NUCLEOTIDE SEQUENCE</scope>
</reference>
<dbReference type="AlphaFoldDB" id="A0A0F9B0Q2"/>
<evidence type="ECO:0000313" key="1">
    <source>
        <dbReference type="EMBL" id="KKK78151.1"/>
    </source>
</evidence>
<comment type="caution">
    <text evidence="1">The sequence shown here is derived from an EMBL/GenBank/DDBJ whole genome shotgun (WGS) entry which is preliminary data.</text>
</comment>
<accession>A0A0F9B0Q2</accession>
<sequence>MELKEALDNLNQVCAEFKGTRADHIVLQQSLRVLEDTTKPKKEDKKKK</sequence>
<name>A0A0F9B0Q2_9ZZZZ</name>
<dbReference type="EMBL" id="LAZR01054626">
    <property type="protein sequence ID" value="KKK78151.1"/>
    <property type="molecule type" value="Genomic_DNA"/>
</dbReference>
<organism evidence="1">
    <name type="scientific">marine sediment metagenome</name>
    <dbReference type="NCBI Taxonomy" id="412755"/>
    <lineage>
        <taxon>unclassified sequences</taxon>
        <taxon>metagenomes</taxon>
        <taxon>ecological metagenomes</taxon>
    </lineage>
</organism>